<dbReference type="Pfam" id="PF05402">
    <property type="entry name" value="PqqD"/>
    <property type="match status" value="1"/>
</dbReference>
<dbReference type="Gene3D" id="1.10.10.1150">
    <property type="entry name" value="Coenzyme PQQ synthesis protein D (PqqD)"/>
    <property type="match status" value="1"/>
</dbReference>
<dbReference type="Proteomes" id="UP000515561">
    <property type="component" value="Chromosome"/>
</dbReference>
<dbReference type="KEGG" id="acel:acsn021_13170"/>
<dbReference type="InterPro" id="IPR008792">
    <property type="entry name" value="PQQD"/>
</dbReference>
<dbReference type="AlphaFoldDB" id="A0A6S6R3X2"/>
<dbReference type="RefSeq" id="WP_184092429.1">
    <property type="nucleotide sequence ID" value="NZ_AP023367.1"/>
</dbReference>
<evidence type="ECO:0000313" key="1">
    <source>
        <dbReference type="EMBL" id="BCJ93748.1"/>
    </source>
</evidence>
<proteinExistence type="predicted"/>
<protein>
    <submittedName>
        <fullName evidence="1">Uncharacterized protein</fullName>
    </submittedName>
</protein>
<dbReference type="InterPro" id="IPR041881">
    <property type="entry name" value="PqqD_sf"/>
</dbReference>
<gene>
    <name evidence="1" type="ORF">acsn021_13170</name>
</gene>
<reference evidence="1 2" key="1">
    <citation type="journal article" date="2016" name="Int. J. Syst. Evol. Microbiol.">
        <title>Descriptions of Anaerotaenia torta gen. nov., sp. nov. and Anaerocolumna cellulosilytica gen. nov., sp. nov. isolated from a methanogenic reactor of cattle waste.</title>
        <authorList>
            <person name="Uek A."/>
            <person name="Ohtaki Y."/>
            <person name="Kaku N."/>
            <person name="Ueki K."/>
        </authorList>
    </citation>
    <scope>NUCLEOTIDE SEQUENCE [LARGE SCALE GENOMIC DNA]</scope>
    <source>
        <strain evidence="1 2">SN021</strain>
    </source>
</reference>
<dbReference type="EMBL" id="AP023367">
    <property type="protein sequence ID" value="BCJ93748.1"/>
    <property type="molecule type" value="Genomic_DNA"/>
</dbReference>
<name>A0A6S6R3X2_9FIRM</name>
<accession>A0A6S6R3X2</accession>
<keyword evidence="2" id="KW-1185">Reference proteome</keyword>
<evidence type="ECO:0000313" key="2">
    <source>
        <dbReference type="Proteomes" id="UP000515561"/>
    </source>
</evidence>
<sequence length="91" mass="10651">MEVIISKALSWQIIDGTLYIIDEHTKRMFLLNDVAVFIWNSICNKDSIDTMIKKITSQYTVKEEIVRCDIIEIYNDLQTKGLIELKNKEVL</sequence>
<organism evidence="1 2">
    <name type="scientific">Anaerocolumna cellulosilytica</name>
    <dbReference type="NCBI Taxonomy" id="433286"/>
    <lineage>
        <taxon>Bacteria</taxon>
        <taxon>Bacillati</taxon>
        <taxon>Bacillota</taxon>
        <taxon>Clostridia</taxon>
        <taxon>Lachnospirales</taxon>
        <taxon>Lachnospiraceae</taxon>
        <taxon>Anaerocolumna</taxon>
    </lineage>
</organism>